<evidence type="ECO:0000259" key="11">
    <source>
        <dbReference type="SMART" id="SM00954"/>
    </source>
</evidence>
<feature type="region of interest" description="Disordered" evidence="10">
    <location>
        <begin position="55"/>
        <end position="78"/>
    </location>
</feature>
<proteinExistence type="inferred from homology"/>
<dbReference type="SUPFAM" id="SSF81301">
    <property type="entry name" value="Nucleotidyltransferase"/>
    <property type="match status" value="1"/>
</dbReference>
<dbReference type="EC" id="2.7.6.5" evidence="4"/>
<dbReference type="Gene3D" id="1.10.287.860">
    <property type="entry name" value="Nucleotidyltransferase"/>
    <property type="match status" value="1"/>
</dbReference>
<dbReference type="Gene3D" id="3.30.460.10">
    <property type="entry name" value="Beta Polymerase, domain 2"/>
    <property type="match status" value="1"/>
</dbReference>
<accession>A0A150LFC3</accession>
<dbReference type="InterPro" id="IPR007685">
    <property type="entry name" value="RelA_SpoT"/>
</dbReference>
<evidence type="ECO:0000256" key="2">
    <source>
        <dbReference type="ARBA" id="ARBA00007476"/>
    </source>
</evidence>
<keyword evidence="5 12" id="KW-0808">Transferase</keyword>
<dbReference type="GO" id="GO:0016301">
    <property type="term" value="F:kinase activity"/>
    <property type="evidence" value="ECO:0007669"/>
    <property type="project" value="UniProtKB-KW"/>
</dbReference>
<evidence type="ECO:0000313" key="12">
    <source>
        <dbReference type="EMBL" id="KYD10646.1"/>
    </source>
</evidence>
<reference evidence="12 13" key="1">
    <citation type="submission" date="2016-01" db="EMBL/GenBank/DDBJ databases">
        <title>Draft Genome Sequences of Seven Thermophilic Sporeformers Isolated from Foods.</title>
        <authorList>
            <person name="Berendsen E.M."/>
            <person name="Wells-Bennik M.H."/>
            <person name="Krawcyk A.O."/>
            <person name="De Jong A."/>
            <person name="Holsappel S."/>
            <person name="Eijlander R.T."/>
            <person name="Kuipers O.P."/>
        </authorList>
    </citation>
    <scope>NUCLEOTIDE SEQUENCE [LARGE SCALE GENOMIC DNA]</scope>
    <source>
        <strain evidence="12 13">B4135</strain>
    </source>
</reference>
<dbReference type="InterPro" id="IPR043519">
    <property type="entry name" value="NT_sf"/>
</dbReference>
<dbReference type="AlphaFoldDB" id="A0A150LFC3"/>
<name>A0A150LFC3_9BACI</name>
<evidence type="ECO:0000313" key="13">
    <source>
        <dbReference type="Proteomes" id="UP000075683"/>
    </source>
</evidence>
<protein>
    <recommendedName>
        <fullName evidence="4">GTP diphosphokinase</fullName>
        <ecNumber evidence="4">2.7.6.5</ecNumber>
    </recommendedName>
</protein>
<dbReference type="GO" id="GO:0008728">
    <property type="term" value="F:GTP diphosphokinase activity"/>
    <property type="evidence" value="ECO:0007669"/>
    <property type="project" value="UniProtKB-EC"/>
</dbReference>
<dbReference type="UniPathway" id="UPA00908">
    <property type="reaction ID" value="UER00884"/>
</dbReference>
<dbReference type="PATRIC" id="fig|301148.3.peg.1426"/>
<sequence length="312" mass="37159">MSPVRLEFSMKSRNLCKKKRAQSRSISGRRCSLDWERDFTQTGGLDRIFFTRRPSSAGSPSCYDDSKNREKRTDSRPGWLQKRRLSWKIGLEKGKTHPRERSGKMENWDHFLEPYRQAVEELKVKLKGIRNQFELEETHSPIEFVTGRVKPIPSILDKAKKKNIPLDRIEDLMQDIAGLRIVCQFVDDIYTIVSLLRQRKDFEIVEEKDYIRRKKESGYRSYHLIIRYPVQTIHGEKNILAEIQIRTLAMNFWATVEHTLNYKYNGHFPEEIQFRLRRAAEAAFLLDEEMSLIREEIREAQKFFTEKKERDQ</sequence>
<evidence type="ECO:0000256" key="10">
    <source>
        <dbReference type="SAM" id="MobiDB-lite"/>
    </source>
</evidence>
<dbReference type="Proteomes" id="UP000075683">
    <property type="component" value="Unassembled WGS sequence"/>
</dbReference>
<evidence type="ECO:0000256" key="7">
    <source>
        <dbReference type="ARBA" id="ARBA00022777"/>
    </source>
</evidence>
<dbReference type="FunFam" id="3.30.460.10:FF:000012">
    <property type="entry name" value="GTP pyrophosphokinase YjbM"/>
    <property type="match status" value="1"/>
</dbReference>
<comment type="caution">
    <text evidence="12">The sequence shown here is derived from an EMBL/GenBank/DDBJ whole genome shotgun (WGS) entry which is preliminary data.</text>
</comment>
<dbReference type="GO" id="GO:0005525">
    <property type="term" value="F:GTP binding"/>
    <property type="evidence" value="ECO:0007669"/>
    <property type="project" value="UniProtKB-KW"/>
</dbReference>
<organism evidence="12 13">
    <name type="scientific">Caldibacillus debilis</name>
    <dbReference type="NCBI Taxonomy" id="301148"/>
    <lineage>
        <taxon>Bacteria</taxon>
        <taxon>Bacillati</taxon>
        <taxon>Bacillota</taxon>
        <taxon>Bacilli</taxon>
        <taxon>Bacillales</taxon>
        <taxon>Bacillaceae</taxon>
        <taxon>Caldibacillus</taxon>
    </lineage>
</organism>
<keyword evidence="7 12" id="KW-0418">Kinase</keyword>
<evidence type="ECO:0000256" key="5">
    <source>
        <dbReference type="ARBA" id="ARBA00022679"/>
    </source>
</evidence>
<dbReference type="GO" id="GO:0015970">
    <property type="term" value="P:guanosine tetraphosphate biosynthetic process"/>
    <property type="evidence" value="ECO:0007669"/>
    <property type="project" value="UniProtKB-UniPathway"/>
</dbReference>
<feature type="domain" description="RelA/SpoT" evidence="11">
    <location>
        <begin position="147"/>
        <end position="268"/>
    </location>
</feature>
<dbReference type="STRING" id="301148.B4135_3447"/>
<comment type="subunit">
    <text evidence="3">Homotetramer.</text>
</comment>
<dbReference type="PANTHER" id="PTHR47837:SF1">
    <property type="entry name" value="GTP PYROPHOSPHOKINASE YJBM"/>
    <property type="match status" value="1"/>
</dbReference>
<dbReference type="GO" id="GO:0005524">
    <property type="term" value="F:ATP binding"/>
    <property type="evidence" value="ECO:0007669"/>
    <property type="project" value="UniProtKB-KW"/>
</dbReference>
<evidence type="ECO:0000256" key="6">
    <source>
        <dbReference type="ARBA" id="ARBA00022741"/>
    </source>
</evidence>
<dbReference type="SMART" id="SM00954">
    <property type="entry name" value="RelA_SpoT"/>
    <property type="match status" value="1"/>
</dbReference>
<feature type="compositionally biased region" description="Basic and acidic residues" evidence="10">
    <location>
        <begin position="64"/>
        <end position="75"/>
    </location>
</feature>
<comment type="pathway">
    <text evidence="1">Purine metabolism; ppGpp biosynthesis; ppGpp from GTP: step 1/2.</text>
</comment>
<dbReference type="EMBL" id="LQYT01000117">
    <property type="protein sequence ID" value="KYD10646.1"/>
    <property type="molecule type" value="Genomic_DNA"/>
</dbReference>
<keyword evidence="6" id="KW-0547">Nucleotide-binding</keyword>
<dbReference type="InterPro" id="IPR052366">
    <property type="entry name" value="GTP_Pyrophosphokinase"/>
</dbReference>
<gene>
    <name evidence="12" type="ORF">B4135_3447</name>
</gene>
<evidence type="ECO:0000256" key="1">
    <source>
        <dbReference type="ARBA" id="ARBA00004976"/>
    </source>
</evidence>
<keyword evidence="9" id="KW-0342">GTP-binding</keyword>
<comment type="similarity">
    <text evidence="2">Belongs to the RelA/SpoT family.</text>
</comment>
<dbReference type="CDD" id="cd05399">
    <property type="entry name" value="NT_Rel-Spo_like"/>
    <property type="match status" value="1"/>
</dbReference>
<dbReference type="FunFam" id="1.10.287.860:FF:000001">
    <property type="entry name" value="GTP pyrophosphokinase YjbM"/>
    <property type="match status" value="1"/>
</dbReference>
<evidence type="ECO:0000256" key="9">
    <source>
        <dbReference type="ARBA" id="ARBA00023134"/>
    </source>
</evidence>
<keyword evidence="8" id="KW-0067">ATP-binding</keyword>
<evidence type="ECO:0000256" key="4">
    <source>
        <dbReference type="ARBA" id="ARBA00013251"/>
    </source>
</evidence>
<evidence type="ECO:0000256" key="3">
    <source>
        <dbReference type="ARBA" id="ARBA00011881"/>
    </source>
</evidence>
<dbReference type="Pfam" id="PF04607">
    <property type="entry name" value="RelA_SpoT"/>
    <property type="match status" value="1"/>
</dbReference>
<evidence type="ECO:0000256" key="8">
    <source>
        <dbReference type="ARBA" id="ARBA00022840"/>
    </source>
</evidence>
<dbReference type="PANTHER" id="PTHR47837">
    <property type="entry name" value="GTP PYROPHOSPHOKINASE YJBM"/>
    <property type="match status" value="1"/>
</dbReference>